<reference evidence="1" key="5">
    <citation type="journal article" date="2021" name="G3 (Bethesda)">
        <title>Aegilops tauschii genome assembly Aet v5.0 features greater sequence contiguity and improved annotation.</title>
        <authorList>
            <person name="Wang L."/>
            <person name="Zhu T."/>
            <person name="Rodriguez J.C."/>
            <person name="Deal K.R."/>
            <person name="Dubcovsky J."/>
            <person name="McGuire P.E."/>
            <person name="Lux T."/>
            <person name="Spannagl M."/>
            <person name="Mayer K.F.X."/>
            <person name="Baldrich P."/>
            <person name="Meyers B.C."/>
            <person name="Huo N."/>
            <person name="Gu Y.Q."/>
            <person name="Zhou H."/>
            <person name="Devos K.M."/>
            <person name="Bennetzen J.L."/>
            <person name="Unver T."/>
            <person name="Budak H."/>
            <person name="Gulick P.J."/>
            <person name="Galiba G."/>
            <person name="Kalapos B."/>
            <person name="Nelson D.R."/>
            <person name="Li P."/>
            <person name="You F.M."/>
            <person name="Luo M.C."/>
            <person name="Dvorak J."/>
        </authorList>
    </citation>
    <scope>NUCLEOTIDE SEQUENCE [LARGE SCALE GENOMIC DNA]</scope>
    <source>
        <strain evidence="1">cv. AL8/78</strain>
    </source>
</reference>
<protein>
    <submittedName>
        <fullName evidence="1">Uncharacterized protein</fullName>
    </submittedName>
</protein>
<organism evidence="1 2">
    <name type="scientific">Aegilops tauschii subsp. strangulata</name>
    <name type="common">Goatgrass</name>
    <dbReference type="NCBI Taxonomy" id="200361"/>
    <lineage>
        <taxon>Eukaryota</taxon>
        <taxon>Viridiplantae</taxon>
        <taxon>Streptophyta</taxon>
        <taxon>Embryophyta</taxon>
        <taxon>Tracheophyta</taxon>
        <taxon>Spermatophyta</taxon>
        <taxon>Magnoliopsida</taxon>
        <taxon>Liliopsida</taxon>
        <taxon>Poales</taxon>
        <taxon>Poaceae</taxon>
        <taxon>BOP clade</taxon>
        <taxon>Pooideae</taxon>
        <taxon>Triticodae</taxon>
        <taxon>Triticeae</taxon>
        <taxon>Triticinae</taxon>
        <taxon>Aegilops</taxon>
    </lineage>
</organism>
<reference evidence="2" key="2">
    <citation type="journal article" date="2017" name="Nat. Plants">
        <title>The Aegilops tauschii genome reveals multiple impacts of transposons.</title>
        <authorList>
            <person name="Zhao G."/>
            <person name="Zou C."/>
            <person name="Li K."/>
            <person name="Wang K."/>
            <person name="Li T."/>
            <person name="Gao L."/>
            <person name="Zhang X."/>
            <person name="Wang H."/>
            <person name="Yang Z."/>
            <person name="Liu X."/>
            <person name="Jiang W."/>
            <person name="Mao L."/>
            <person name="Kong X."/>
            <person name="Jiao Y."/>
            <person name="Jia J."/>
        </authorList>
    </citation>
    <scope>NUCLEOTIDE SEQUENCE [LARGE SCALE GENOMIC DNA]</scope>
    <source>
        <strain evidence="2">cv. AL8/78</strain>
    </source>
</reference>
<dbReference type="EnsemblPlants" id="AET3Gv20186900.7">
    <property type="protein sequence ID" value="AET3Gv20186900.7"/>
    <property type="gene ID" value="AET3Gv20186900"/>
</dbReference>
<reference evidence="1" key="4">
    <citation type="submission" date="2019-03" db="UniProtKB">
        <authorList>
            <consortium name="EnsemblPlants"/>
        </authorList>
    </citation>
    <scope>IDENTIFICATION</scope>
</reference>
<name>A0A453E1G7_AEGTS</name>
<evidence type="ECO:0000313" key="2">
    <source>
        <dbReference type="Proteomes" id="UP000015105"/>
    </source>
</evidence>
<accession>A0A453E1G7</accession>
<reference evidence="2" key="1">
    <citation type="journal article" date="2014" name="Science">
        <title>Ancient hybridizations among the ancestral genomes of bread wheat.</title>
        <authorList>
            <consortium name="International Wheat Genome Sequencing Consortium,"/>
            <person name="Marcussen T."/>
            <person name="Sandve S.R."/>
            <person name="Heier L."/>
            <person name="Spannagl M."/>
            <person name="Pfeifer M."/>
            <person name="Jakobsen K.S."/>
            <person name="Wulff B.B."/>
            <person name="Steuernagel B."/>
            <person name="Mayer K.F."/>
            <person name="Olsen O.A."/>
        </authorList>
    </citation>
    <scope>NUCLEOTIDE SEQUENCE [LARGE SCALE GENOMIC DNA]</scope>
    <source>
        <strain evidence="2">cv. AL8/78</strain>
    </source>
</reference>
<dbReference type="Gramene" id="AET3Gv20186900.7">
    <property type="protein sequence ID" value="AET3Gv20186900.7"/>
    <property type="gene ID" value="AET3Gv20186900"/>
</dbReference>
<dbReference type="AlphaFoldDB" id="A0A453E1G7"/>
<dbReference type="Proteomes" id="UP000015105">
    <property type="component" value="Chromosome 3D"/>
</dbReference>
<proteinExistence type="predicted"/>
<sequence>IFSGFRSFGFGPGFLRSVIRSWLKCRVPPRDSHVITAWKTKQITGTKTGIEVVAGSGAISFLPVHWDQTARGLAVPAWIWRQMDQILELGTKELEVDDSGFVLLL</sequence>
<reference evidence="1" key="3">
    <citation type="journal article" date="2017" name="Nature">
        <title>Genome sequence of the progenitor of the wheat D genome Aegilops tauschii.</title>
        <authorList>
            <person name="Luo M.C."/>
            <person name="Gu Y.Q."/>
            <person name="Puiu D."/>
            <person name="Wang H."/>
            <person name="Twardziok S.O."/>
            <person name="Deal K.R."/>
            <person name="Huo N."/>
            <person name="Zhu T."/>
            <person name="Wang L."/>
            <person name="Wang Y."/>
            <person name="McGuire P.E."/>
            <person name="Liu S."/>
            <person name="Long H."/>
            <person name="Ramasamy R.K."/>
            <person name="Rodriguez J.C."/>
            <person name="Van S.L."/>
            <person name="Yuan L."/>
            <person name="Wang Z."/>
            <person name="Xia Z."/>
            <person name="Xiao L."/>
            <person name="Anderson O.D."/>
            <person name="Ouyang S."/>
            <person name="Liang Y."/>
            <person name="Zimin A.V."/>
            <person name="Pertea G."/>
            <person name="Qi P."/>
            <person name="Bennetzen J.L."/>
            <person name="Dai X."/>
            <person name="Dawson M.W."/>
            <person name="Muller H.G."/>
            <person name="Kugler K."/>
            <person name="Rivarola-Duarte L."/>
            <person name="Spannagl M."/>
            <person name="Mayer K.F.X."/>
            <person name="Lu F.H."/>
            <person name="Bevan M.W."/>
            <person name="Leroy P."/>
            <person name="Li P."/>
            <person name="You F.M."/>
            <person name="Sun Q."/>
            <person name="Liu Z."/>
            <person name="Lyons E."/>
            <person name="Wicker T."/>
            <person name="Salzberg S.L."/>
            <person name="Devos K.M."/>
            <person name="Dvorak J."/>
        </authorList>
    </citation>
    <scope>NUCLEOTIDE SEQUENCE [LARGE SCALE GENOMIC DNA]</scope>
    <source>
        <strain evidence="1">cv. AL8/78</strain>
    </source>
</reference>
<evidence type="ECO:0000313" key="1">
    <source>
        <dbReference type="EnsemblPlants" id="AET3Gv20186900.7"/>
    </source>
</evidence>
<keyword evidence="2" id="KW-1185">Reference proteome</keyword>